<evidence type="ECO:0000256" key="2">
    <source>
        <dbReference type="PIRSR" id="PIRSR019663-1"/>
    </source>
</evidence>
<comment type="similarity">
    <text evidence="1">Belongs to the peptidase C13 family.</text>
</comment>
<evidence type="ECO:0008006" key="5">
    <source>
        <dbReference type="Google" id="ProtNLM"/>
    </source>
</evidence>
<dbReference type="Gene3D" id="3.40.50.1460">
    <property type="match status" value="1"/>
</dbReference>
<dbReference type="PIRSF" id="PIRSF019663">
    <property type="entry name" value="Legumain"/>
    <property type="match status" value="1"/>
</dbReference>
<accession>A0AAW1KXJ0</accession>
<dbReference type="PANTHER" id="PTHR12000:SF52">
    <property type="entry name" value="LEGUMAIN PROTEIN-RELATED"/>
    <property type="match status" value="1"/>
</dbReference>
<dbReference type="PANTHER" id="PTHR12000">
    <property type="entry name" value="HEMOGLOBINASE FAMILY MEMBER"/>
    <property type="match status" value="1"/>
</dbReference>
<proteinExistence type="inferred from homology"/>
<keyword evidence="4" id="KW-1185">Reference proteome</keyword>
<feature type="active site" description="Nucleophile" evidence="2">
    <location>
        <position position="210"/>
    </location>
</feature>
<protein>
    <recommendedName>
        <fullName evidence="5">Legumain</fullName>
    </recommendedName>
</protein>
<dbReference type="AlphaFoldDB" id="A0AAW1KXJ0"/>
<dbReference type="Proteomes" id="UP001443914">
    <property type="component" value="Unassembled WGS sequence"/>
</dbReference>
<dbReference type="EMBL" id="JBDFQZ010000005">
    <property type="protein sequence ID" value="KAK9723981.1"/>
    <property type="molecule type" value="Genomic_DNA"/>
</dbReference>
<dbReference type="InterPro" id="IPR001096">
    <property type="entry name" value="Peptidase_C13"/>
</dbReference>
<comment type="caution">
    <text evidence="3">The sequence shown here is derived from an EMBL/GenBank/DDBJ whole genome shotgun (WGS) entry which is preliminary data.</text>
</comment>
<evidence type="ECO:0000313" key="4">
    <source>
        <dbReference type="Proteomes" id="UP001443914"/>
    </source>
</evidence>
<dbReference type="GO" id="GO:0051603">
    <property type="term" value="P:proteolysis involved in protein catabolic process"/>
    <property type="evidence" value="ECO:0007669"/>
    <property type="project" value="TreeGrafter"/>
</dbReference>
<dbReference type="PRINTS" id="PR00776">
    <property type="entry name" value="HEMOGLOBNASE"/>
</dbReference>
<dbReference type="GO" id="GO:0005773">
    <property type="term" value="C:vacuole"/>
    <property type="evidence" value="ECO:0007669"/>
    <property type="project" value="GOC"/>
</dbReference>
<name>A0AAW1KXJ0_SAPOF</name>
<organism evidence="3 4">
    <name type="scientific">Saponaria officinalis</name>
    <name type="common">Common soapwort</name>
    <name type="synonym">Lychnis saponaria</name>
    <dbReference type="NCBI Taxonomy" id="3572"/>
    <lineage>
        <taxon>Eukaryota</taxon>
        <taxon>Viridiplantae</taxon>
        <taxon>Streptophyta</taxon>
        <taxon>Embryophyta</taxon>
        <taxon>Tracheophyta</taxon>
        <taxon>Spermatophyta</taxon>
        <taxon>Magnoliopsida</taxon>
        <taxon>eudicotyledons</taxon>
        <taxon>Gunneridae</taxon>
        <taxon>Pentapetalae</taxon>
        <taxon>Caryophyllales</taxon>
        <taxon>Caryophyllaceae</taxon>
        <taxon>Caryophylleae</taxon>
        <taxon>Saponaria</taxon>
    </lineage>
</organism>
<sequence>MGNKKLKKMKKGKNNKTKYFIGIALALFCCYQMVHFLRENENLNGEKWAIQVSGSVGYIDYRHEADIAHAYQILRINGYKESHVVVFMADVAAGHGNNPRRGTLIHSDKTRDYYAGLPKDYCADNATQDNLIAVLLGHKLKIKGGSGKMIKTGPNDQIFFFYSGHGGEDRFQMPSPRFRSHIKKSVLANALKKKHADGGYKSMVVYINSCLAGDIGMKINPDLRIYILTCGAKREDCLAAYCNKEKGLKPPYPPKEYTVCVASEFGAAWMEHCEETDTTKVTLQQQFETVKKRVINSNVTQHGDLELAKQKLSVYFGSSKHMNFAYDNDG</sequence>
<dbReference type="GO" id="GO:0004197">
    <property type="term" value="F:cysteine-type endopeptidase activity"/>
    <property type="evidence" value="ECO:0007669"/>
    <property type="project" value="TreeGrafter"/>
</dbReference>
<dbReference type="GO" id="GO:0006624">
    <property type="term" value="P:vacuolar protein processing"/>
    <property type="evidence" value="ECO:0007669"/>
    <property type="project" value="TreeGrafter"/>
</dbReference>
<evidence type="ECO:0000313" key="3">
    <source>
        <dbReference type="EMBL" id="KAK9723981.1"/>
    </source>
</evidence>
<evidence type="ECO:0000256" key="1">
    <source>
        <dbReference type="ARBA" id="ARBA00009941"/>
    </source>
</evidence>
<dbReference type="Pfam" id="PF01650">
    <property type="entry name" value="Peptidase_C13"/>
    <property type="match status" value="1"/>
</dbReference>
<feature type="active site" evidence="2">
    <location>
        <position position="165"/>
    </location>
</feature>
<gene>
    <name evidence="3" type="ORF">RND81_05G038800</name>
</gene>
<reference evidence="3" key="1">
    <citation type="submission" date="2024-03" db="EMBL/GenBank/DDBJ databases">
        <title>WGS assembly of Saponaria officinalis var. Norfolk2.</title>
        <authorList>
            <person name="Jenkins J."/>
            <person name="Shu S."/>
            <person name="Grimwood J."/>
            <person name="Barry K."/>
            <person name="Goodstein D."/>
            <person name="Schmutz J."/>
            <person name="Leebens-Mack J."/>
            <person name="Osbourn A."/>
        </authorList>
    </citation>
    <scope>NUCLEOTIDE SEQUENCE [LARGE SCALE GENOMIC DNA]</scope>
    <source>
        <strain evidence="3">JIC</strain>
    </source>
</reference>